<name>A0A2M4C8V3_9DIPT</name>
<feature type="compositionally biased region" description="Basic and acidic residues" evidence="1">
    <location>
        <begin position="91"/>
        <end position="101"/>
    </location>
</feature>
<feature type="region of interest" description="Disordered" evidence="1">
    <location>
        <begin position="77"/>
        <end position="101"/>
    </location>
</feature>
<sequence>MQSAARSSVSALPGTLIFSLLQHHHGTTAWKKKYVVRLARRSASFLYSCLHHGFLQAAPALISLDIFRCRSKRFRPNRKQTKRRAAAAALEAKKPHESERD</sequence>
<accession>A0A2M4C8V3</accession>
<dbReference type="AlphaFoldDB" id="A0A2M4C8V3"/>
<organism evidence="2">
    <name type="scientific">Anopheles marajoara</name>
    <dbReference type="NCBI Taxonomy" id="58244"/>
    <lineage>
        <taxon>Eukaryota</taxon>
        <taxon>Metazoa</taxon>
        <taxon>Ecdysozoa</taxon>
        <taxon>Arthropoda</taxon>
        <taxon>Hexapoda</taxon>
        <taxon>Insecta</taxon>
        <taxon>Pterygota</taxon>
        <taxon>Neoptera</taxon>
        <taxon>Endopterygota</taxon>
        <taxon>Diptera</taxon>
        <taxon>Nematocera</taxon>
        <taxon>Culicoidea</taxon>
        <taxon>Culicidae</taxon>
        <taxon>Anophelinae</taxon>
        <taxon>Anopheles</taxon>
    </lineage>
</organism>
<evidence type="ECO:0000256" key="1">
    <source>
        <dbReference type="SAM" id="MobiDB-lite"/>
    </source>
</evidence>
<dbReference type="EMBL" id="GGFJ01012534">
    <property type="protein sequence ID" value="MBW61675.1"/>
    <property type="molecule type" value="Transcribed_RNA"/>
</dbReference>
<proteinExistence type="predicted"/>
<evidence type="ECO:0000313" key="2">
    <source>
        <dbReference type="EMBL" id="MBW61675.1"/>
    </source>
</evidence>
<reference evidence="2" key="1">
    <citation type="submission" date="2018-01" db="EMBL/GenBank/DDBJ databases">
        <title>An insight into the sialome of Amazonian anophelines.</title>
        <authorList>
            <person name="Ribeiro J.M."/>
            <person name="Scarpassa V."/>
            <person name="Calvo E."/>
        </authorList>
    </citation>
    <scope>NUCLEOTIDE SEQUENCE</scope>
    <source>
        <tissue evidence="2">Salivary glands</tissue>
    </source>
</reference>
<protein>
    <submittedName>
        <fullName evidence="2">Putative secreted protein</fullName>
    </submittedName>
</protein>